<dbReference type="Proteomes" id="UP000176009">
    <property type="component" value="Unassembled WGS sequence"/>
</dbReference>
<evidence type="ECO:0000256" key="7">
    <source>
        <dbReference type="SAM" id="Phobius"/>
    </source>
</evidence>
<reference evidence="9 11" key="2">
    <citation type="submission" date="2016-09" db="EMBL/GenBank/DDBJ databases">
        <title>Genome Sequence of Salegentibacter salarius,Isolated from a Marine Solar Saltern of the Yellow Sea in South Korea.</title>
        <authorList>
            <person name="Zheng Q."/>
            <person name="Liu Y."/>
        </authorList>
    </citation>
    <scope>NUCLEOTIDE SEQUENCE [LARGE SCALE GENOMIC DNA]</scope>
    <source>
        <strain evidence="9 11">KCTC 12974</strain>
    </source>
</reference>
<keyword evidence="6 7" id="KW-0472">Membrane</keyword>
<dbReference type="Pfam" id="PF04039">
    <property type="entry name" value="MnhB"/>
    <property type="match status" value="1"/>
</dbReference>
<evidence type="ECO:0000313" key="12">
    <source>
        <dbReference type="Proteomes" id="UP000232533"/>
    </source>
</evidence>
<evidence type="ECO:0000256" key="5">
    <source>
        <dbReference type="ARBA" id="ARBA00022989"/>
    </source>
</evidence>
<keyword evidence="4 7" id="KW-0812">Transmembrane</keyword>
<evidence type="ECO:0000256" key="6">
    <source>
        <dbReference type="ARBA" id="ARBA00023136"/>
    </source>
</evidence>
<keyword evidence="5 7" id="KW-1133">Transmembrane helix</keyword>
<comment type="caution">
    <text evidence="10">The sequence shown here is derived from an EMBL/GenBank/DDBJ whole genome shotgun (WGS) entry which is preliminary data.</text>
</comment>
<organism evidence="10 12">
    <name type="scientific">Salegentibacter salarius</name>
    <dbReference type="NCBI Taxonomy" id="435906"/>
    <lineage>
        <taxon>Bacteria</taxon>
        <taxon>Pseudomonadati</taxon>
        <taxon>Bacteroidota</taxon>
        <taxon>Flavobacteriia</taxon>
        <taxon>Flavobacteriales</taxon>
        <taxon>Flavobacteriaceae</taxon>
        <taxon>Salegentibacter</taxon>
    </lineage>
</organism>
<feature type="transmembrane region" description="Helical" evidence="7">
    <location>
        <begin position="107"/>
        <end position="132"/>
    </location>
</feature>
<dbReference type="PANTHER" id="PTHR33932">
    <property type="entry name" value="NA(+)/H(+) ANTIPORTER SUBUNIT B"/>
    <property type="match status" value="1"/>
</dbReference>
<evidence type="ECO:0000256" key="2">
    <source>
        <dbReference type="ARBA" id="ARBA00009425"/>
    </source>
</evidence>
<accession>A0A2N0TV17</accession>
<evidence type="ECO:0000256" key="3">
    <source>
        <dbReference type="ARBA" id="ARBA00022475"/>
    </source>
</evidence>
<evidence type="ECO:0000313" key="10">
    <source>
        <dbReference type="EMBL" id="PKD18593.1"/>
    </source>
</evidence>
<gene>
    <name evidence="10" type="ORF">APR40_03240</name>
    <name evidence="9" type="ORF">BHS39_03240</name>
</gene>
<keyword evidence="11" id="KW-1185">Reference proteome</keyword>
<dbReference type="NCBIfam" id="NF009163">
    <property type="entry name" value="PRK12509.1"/>
    <property type="match status" value="1"/>
</dbReference>
<evidence type="ECO:0000256" key="1">
    <source>
        <dbReference type="ARBA" id="ARBA00004651"/>
    </source>
</evidence>
<comment type="subcellular location">
    <subcellularLocation>
        <location evidence="1">Cell membrane</location>
        <topology evidence="1">Multi-pass membrane protein</topology>
    </subcellularLocation>
</comment>
<sequence length="136" mass="14520">MSTLILRTASNYLLPVLLVFSIFILLRGHYLPGGGFVGGLIAAIAFVLHAFANGLDNTKGLLRFHPGFLMPVGLALAFFSGMAPVLVDQSFMTGLWFPQPFPVIGNVGSALFFDIGVYLVVIGVTLTIIFTISESA</sequence>
<dbReference type="InterPro" id="IPR007182">
    <property type="entry name" value="MnhB"/>
</dbReference>
<name>A0A2N0TV17_9FLAO</name>
<evidence type="ECO:0000256" key="4">
    <source>
        <dbReference type="ARBA" id="ARBA00022692"/>
    </source>
</evidence>
<feature type="domain" description="Na+/H+ antiporter MnhB subunit-related protein" evidence="8">
    <location>
        <begin position="5"/>
        <end position="127"/>
    </location>
</feature>
<dbReference type="GO" id="GO:0005886">
    <property type="term" value="C:plasma membrane"/>
    <property type="evidence" value="ECO:0007669"/>
    <property type="project" value="UniProtKB-SubCell"/>
</dbReference>
<dbReference type="RefSeq" id="WP_070054562.1">
    <property type="nucleotide sequence ID" value="NZ_FVZF01000003.1"/>
</dbReference>
<dbReference type="EMBL" id="LKTR01000023">
    <property type="protein sequence ID" value="PKD18593.1"/>
    <property type="molecule type" value="Genomic_DNA"/>
</dbReference>
<keyword evidence="3" id="KW-1003">Cell membrane</keyword>
<evidence type="ECO:0000259" key="8">
    <source>
        <dbReference type="Pfam" id="PF04039"/>
    </source>
</evidence>
<comment type="similarity">
    <text evidence="2">Belongs to the CPA3 antiporters (TC 2.A.63) subunit B family.</text>
</comment>
<feature type="transmembrane region" description="Helical" evidence="7">
    <location>
        <begin position="12"/>
        <end position="30"/>
    </location>
</feature>
<dbReference type="Proteomes" id="UP000232533">
    <property type="component" value="Unassembled WGS sequence"/>
</dbReference>
<dbReference type="InterPro" id="IPR050622">
    <property type="entry name" value="CPA3_antiporter_subunitB"/>
</dbReference>
<dbReference type="OrthoDB" id="9798859at2"/>
<reference evidence="10 12" key="1">
    <citation type="submission" date="2015-10" db="EMBL/GenBank/DDBJ databases">
        <title>Draft genome sequence of Salegentibacter salinarum KCTC 12975.</title>
        <authorList>
            <person name="Lin W."/>
            <person name="Zheng Q."/>
        </authorList>
    </citation>
    <scope>NUCLEOTIDE SEQUENCE [LARGE SCALE GENOMIC DNA]</scope>
    <source>
        <strain evidence="10 12">KCTC 12974</strain>
    </source>
</reference>
<feature type="transmembrane region" description="Helical" evidence="7">
    <location>
        <begin position="67"/>
        <end position="87"/>
    </location>
</feature>
<dbReference type="EMBL" id="MJBR01000023">
    <property type="protein sequence ID" value="OEY72272.1"/>
    <property type="molecule type" value="Genomic_DNA"/>
</dbReference>
<evidence type="ECO:0000313" key="11">
    <source>
        <dbReference type="Proteomes" id="UP000176009"/>
    </source>
</evidence>
<dbReference type="PANTHER" id="PTHR33932:SF4">
    <property type="entry name" value="NA(+)_H(+) ANTIPORTER SUBUNIT B"/>
    <property type="match status" value="1"/>
</dbReference>
<proteinExistence type="inferred from homology"/>
<evidence type="ECO:0000313" key="9">
    <source>
        <dbReference type="EMBL" id="OEY72272.1"/>
    </source>
</evidence>
<dbReference type="AlphaFoldDB" id="A0A2N0TV17"/>
<feature type="transmembrane region" description="Helical" evidence="7">
    <location>
        <begin position="36"/>
        <end position="55"/>
    </location>
</feature>
<protein>
    <submittedName>
        <fullName evidence="10">Cation:proton antiporter</fullName>
    </submittedName>
    <submittedName>
        <fullName evidence="9">Na(+)/H(+) antiporter subunit B</fullName>
    </submittedName>
</protein>